<evidence type="ECO:0000256" key="1">
    <source>
        <dbReference type="SAM" id="MobiDB-lite"/>
    </source>
</evidence>
<accession>A0A2U3EKC4</accession>
<evidence type="ECO:0000313" key="2">
    <source>
        <dbReference type="EMBL" id="PWI74932.1"/>
    </source>
</evidence>
<dbReference type="EMBL" id="LCWV01000003">
    <property type="protein sequence ID" value="PWI74932.1"/>
    <property type="molecule type" value="Genomic_DNA"/>
</dbReference>
<feature type="region of interest" description="Disordered" evidence="1">
    <location>
        <begin position="153"/>
        <end position="244"/>
    </location>
</feature>
<evidence type="ECO:0000313" key="3">
    <source>
        <dbReference type="Proteomes" id="UP000245956"/>
    </source>
</evidence>
<feature type="compositionally biased region" description="Basic and acidic residues" evidence="1">
    <location>
        <begin position="258"/>
        <end position="271"/>
    </location>
</feature>
<dbReference type="Proteomes" id="UP000245956">
    <property type="component" value="Unassembled WGS sequence"/>
</dbReference>
<proteinExistence type="predicted"/>
<sequence>MDGVSLSGSHNREPRRQGRALALLSDLPDHTAADITLQRACASEKLLHSIPVKTFPLGSAPQRADGEPKEASSTRSNAAWYDLVALVASRHDAQASRTFAAGHRLVRREWMAQSSRRPCCHVSPSSRITQQAVHMRCAAPICAERASFAAARSEDAPDPRLACLPGQSQADPTTRKAVPRIGRSGVRTPPPPPRRARLTQGRAGNGRTSAACSEKAESKRPPLGLGRPAGGRHGVRQKGVSADTHTAAVRRAVLAAGESKRPRDRETEIRGSSRGAMPVEAASSARAGQGCSDAGTTQPHLPVRNLGRQHAAGTSANARDRLRGLRRRTLLRCAAAAKSGPAQKSSHAESAMLLAGTKRDHFSESASSRVVQTRPSLGLPSVAPCAVGRPWPQRPVLPVFPCPQGTAGGAPGSRKAGTLQRYQYQVPCHAMPCQAGRQKFPNESEMRGRGCRRGEPRARGQGTIPTGWRWAPSRFGRFGGPFGVALVACWCFALPGEEKAGERAWVKQSHEVKPSRDTALQWPSSP</sequence>
<feature type="region of interest" description="Disordered" evidence="1">
    <location>
        <begin position="440"/>
        <end position="466"/>
    </location>
</feature>
<feature type="region of interest" description="Disordered" evidence="1">
    <location>
        <begin position="256"/>
        <end position="320"/>
    </location>
</feature>
<organism evidence="2 3">
    <name type="scientific">Purpureocillium lilacinum</name>
    <name type="common">Paecilomyces lilacinus</name>
    <dbReference type="NCBI Taxonomy" id="33203"/>
    <lineage>
        <taxon>Eukaryota</taxon>
        <taxon>Fungi</taxon>
        <taxon>Dikarya</taxon>
        <taxon>Ascomycota</taxon>
        <taxon>Pezizomycotina</taxon>
        <taxon>Sordariomycetes</taxon>
        <taxon>Hypocreomycetidae</taxon>
        <taxon>Hypocreales</taxon>
        <taxon>Ophiocordycipitaceae</taxon>
        <taxon>Purpureocillium</taxon>
    </lineage>
</organism>
<name>A0A2U3EKC4_PURLI</name>
<feature type="compositionally biased region" description="Basic and acidic residues" evidence="1">
    <location>
        <begin position="505"/>
        <end position="516"/>
    </location>
</feature>
<reference evidence="2 3" key="1">
    <citation type="journal article" date="2016" name="Front. Microbiol.">
        <title>Genome and transcriptome sequences reveal the specific parasitism of the nematophagous Purpureocillium lilacinum 36-1.</title>
        <authorList>
            <person name="Xie J."/>
            <person name="Li S."/>
            <person name="Mo C."/>
            <person name="Xiao X."/>
            <person name="Peng D."/>
            <person name="Wang G."/>
            <person name="Xiao Y."/>
        </authorList>
    </citation>
    <scope>NUCLEOTIDE SEQUENCE [LARGE SCALE GENOMIC DNA]</scope>
    <source>
        <strain evidence="2 3">36-1</strain>
    </source>
</reference>
<comment type="caution">
    <text evidence="2">The sequence shown here is derived from an EMBL/GenBank/DDBJ whole genome shotgun (WGS) entry which is preliminary data.</text>
</comment>
<gene>
    <name evidence="2" type="ORF">PCL_08246</name>
</gene>
<protein>
    <submittedName>
        <fullName evidence="2">Uncharacterized protein</fullName>
    </submittedName>
</protein>
<dbReference type="AlphaFoldDB" id="A0A2U3EKC4"/>
<feature type="region of interest" description="Disordered" evidence="1">
    <location>
        <begin position="505"/>
        <end position="526"/>
    </location>
</feature>
<feature type="compositionally biased region" description="Basic and acidic residues" evidence="1">
    <location>
        <begin position="440"/>
        <end position="458"/>
    </location>
</feature>